<organism evidence="2 3">
    <name type="scientific">Cladorrhinum samala</name>
    <dbReference type="NCBI Taxonomy" id="585594"/>
    <lineage>
        <taxon>Eukaryota</taxon>
        <taxon>Fungi</taxon>
        <taxon>Dikarya</taxon>
        <taxon>Ascomycota</taxon>
        <taxon>Pezizomycotina</taxon>
        <taxon>Sordariomycetes</taxon>
        <taxon>Sordariomycetidae</taxon>
        <taxon>Sordariales</taxon>
        <taxon>Podosporaceae</taxon>
        <taxon>Cladorrhinum</taxon>
    </lineage>
</organism>
<gene>
    <name evidence="2" type="ORF">QBC42DRAFT_227090</name>
</gene>
<proteinExistence type="predicted"/>
<dbReference type="AlphaFoldDB" id="A0AAV9HLV3"/>
<dbReference type="EMBL" id="MU864988">
    <property type="protein sequence ID" value="KAK4461592.1"/>
    <property type="molecule type" value="Genomic_DNA"/>
</dbReference>
<keyword evidence="3" id="KW-1185">Reference proteome</keyword>
<reference evidence="2" key="2">
    <citation type="submission" date="2023-06" db="EMBL/GenBank/DDBJ databases">
        <authorList>
            <consortium name="Lawrence Berkeley National Laboratory"/>
            <person name="Mondo S.J."/>
            <person name="Hensen N."/>
            <person name="Bonometti L."/>
            <person name="Westerberg I."/>
            <person name="Brannstrom I.O."/>
            <person name="Guillou S."/>
            <person name="Cros-Aarteil S."/>
            <person name="Calhoun S."/>
            <person name="Haridas S."/>
            <person name="Kuo A."/>
            <person name="Pangilinan J."/>
            <person name="Riley R."/>
            <person name="Labutti K."/>
            <person name="Andreopoulos B."/>
            <person name="Lipzen A."/>
            <person name="Chen C."/>
            <person name="Yanf M."/>
            <person name="Daum C."/>
            <person name="Ng V."/>
            <person name="Clum A."/>
            <person name="Steindorff A."/>
            <person name="Ohm R."/>
            <person name="Martin F."/>
            <person name="Silar P."/>
            <person name="Natvig D."/>
            <person name="Lalanne C."/>
            <person name="Gautier V."/>
            <person name="Ament-Velasquez S.L."/>
            <person name="Kruys A."/>
            <person name="Hutchinson M.I."/>
            <person name="Powell A.J."/>
            <person name="Barry K."/>
            <person name="Miller A.N."/>
            <person name="Grigoriev I.V."/>
            <person name="Debuchy R."/>
            <person name="Gladieux P."/>
            <person name="Thoren M.H."/>
            <person name="Johannesson H."/>
        </authorList>
    </citation>
    <scope>NUCLEOTIDE SEQUENCE</scope>
    <source>
        <strain evidence="2">PSN324</strain>
    </source>
</reference>
<protein>
    <submittedName>
        <fullName evidence="2">Uncharacterized protein</fullName>
    </submittedName>
</protein>
<accession>A0AAV9HLV3</accession>
<reference evidence="2" key="1">
    <citation type="journal article" date="2023" name="Mol. Phylogenet. Evol.">
        <title>Genome-scale phylogeny and comparative genomics of the fungal order Sordariales.</title>
        <authorList>
            <person name="Hensen N."/>
            <person name="Bonometti L."/>
            <person name="Westerberg I."/>
            <person name="Brannstrom I.O."/>
            <person name="Guillou S."/>
            <person name="Cros-Aarteil S."/>
            <person name="Calhoun S."/>
            <person name="Haridas S."/>
            <person name="Kuo A."/>
            <person name="Mondo S."/>
            <person name="Pangilinan J."/>
            <person name="Riley R."/>
            <person name="LaButti K."/>
            <person name="Andreopoulos B."/>
            <person name="Lipzen A."/>
            <person name="Chen C."/>
            <person name="Yan M."/>
            <person name="Daum C."/>
            <person name="Ng V."/>
            <person name="Clum A."/>
            <person name="Steindorff A."/>
            <person name="Ohm R.A."/>
            <person name="Martin F."/>
            <person name="Silar P."/>
            <person name="Natvig D.O."/>
            <person name="Lalanne C."/>
            <person name="Gautier V."/>
            <person name="Ament-Velasquez S.L."/>
            <person name="Kruys A."/>
            <person name="Hutchinson M.I."/>
            <person name="Powell A.J."/>
            <person name="Barry K."/>
            <person name="Miller A.N."/>
            <person name="Grigoriev I.V."/>
            <person name="Debuchy R."/>
            <person name="Gladieux P."/>
            <person name="Hiltunen Thoren M."/>
            <person name="Johannesson H."/>
        </authorList>
    </citation>
    <scope>NUCLEOTIDE SEQUENCE</scope>
    <source>
        <strain evidence="2">PSN324</strain>
    </source>
</reference>
<evidence type="ECO:0000256" key="1">
    <source>
        <dbReference type="SAM" id="MobiDB-lite"/>
    </source>
</evidence>
<feature type="compositionally biased region" description="Basic and acidic residues" evidence="1">
    <location>
        <begin position="240"/>
        <end position="259"/>
    </location>
</feature>
<name>A0AAV9HLV3_9PEZI</name>
<sequence>MEKIVEIWEQYMKEVKYQIGSTAPKVLPYFADTSLSIATIDSELRDQIKRAINGISSDSAQIHPLFLDVVRQDTLPLFESALEIVGKGQFNARQIYLRSEIEAKCRKIFSAGCDRMEADFKRRTAELPLTLDGIVDKAVYAVKTDIGLLLGNLQAVTAKDQTEVLGKKMQLQRSVKTLTLVWGAQWRSPEQEDAWVNVEDADIPEEFTHHALDGADDEGNGTGRGDYSDSDSDSGSGSDSGRDHDHDRLEHQDPDMDDL</sequence>
<evidence type="ECO:0000313" key="2">
    <source>
        <dbReference type="EMBL" id="KAK4461592.1"/>
    </source>
</evidence>
<comment type="caution">
    <text evidence="2">The sequence shown here is derived from an EMBL/GenBank/DDBJ whole genome shotgun (WGS) entry which is preliminary data.</text>
</comment>
<feature type="region of interest" description="Disordered" evidence="1">
    <location>
        <begin position="211"/>
        <end position="259"/>
    </location>
</feature>
<dbReference type="Proteomes" id="UP001321749">
    <property type="component" value="Unassembled WGS sequence"/>
</dbReference>
<evidence type="ECO:0000313" key="3">
    <source>
        <dbReference type="Proteomes" id="UP001321749"/>
    </source>
</evidence>